<dbReference type="RefSeq" id="WP_201376292.1">
    <property type="nucleotide sequence ID" value="NZ_BNJG01000004.1"/>
</dbReference>
<protein>
    <recommendedName>
        <fullName evidence="6">Non-ribosomal peptide synthetase</fullName>
    </recommendedName>
</protein>
<dbReference type="SUPFAM" id="SSF56801">
    <property type="entry name" value="Acetyl-CoA synthetase-like"/>
    <property type="match status" value="1"/>
</dbReference>
<dbReference type="CDD" id="cd05930">
    <property type="entry name" value="A_NRPS"/>
    <property type="match status" value="1"/>
</dbReference>
<evidence type="ECO:0000259" key="3">
    <source>
        <dbReference type="Pfam" id="PF00668"/>
    </source>
</evidence>
<keyword evidence="5" id="KW-1185">Reference proteome</keyword>
<dbReference type="PANTHER" id="PTHR45527">
    <property type="entry name" value="NONRIBOSOMAL PEPTIDE SYNTHETASE"/>
    <property type="match status" value="1"/>
</dbReference>
<dbReference type="InterPro" id="IPR000873">
    <property type="entry name" value="AMP-dep_synth/lig_dom"/>
</dbReference>
<proteinExistence type="predicted"/>
<dbReference type="InterPro" id="IPR020459">
    <property type="entry name" value="AMP-binding"/>
</dbReference>
<dbReference type="Gene3D" id="3.30.559.10">
    <property type="entry name" value="Chloramphenicol acetyltransferase-like domain"/>
    <property type="match status" value="1"/>
</dbReference>
<dbReference type="InterPro" id="IPR001242">
    <property type="entry name" value="Condensation_dom"/>
</dbReference>
<evidence type="ECO:0000313" key="5">
    <source>
        <dbReference type="Proteomes" id="UP000654345"/>
    </source>
</evidence>
<dbReference type="PRINTS" id="PR00154">
    <property type="entry name" value="AMPBINDING"/>
</dbReference>
<gene>
    <name evidence="4" type="ORF">KSB_85980</name>
</gene>
<comment type="caution">
    <text evidence="4">The sequence shown here is derived from an EMBL/GenBank/DDBJ whole genome shotgun (WGS) entry which is preliminary data.</text>
</comment>
<dbReference type="EMBL" id="BNJG01000004">
    <property type="protein sequence ID" value="GHO60123.1"/>
    <property type="molecule type" value="Genomic_DNA"/>
</dbReference>
<dbReference type="Gene3D" id="2.30.38.10">
    <property type="entry name" value="Luciferase, Domain 3"/>
    <property type="match status" value="1"/>
</dbReference>
<feature type="region of interest" description="Disordered" evidence="1">
    <location>
        <begin position="794"/>
        <end position="828"/>
    </location>
</feature>
<name>A0ABQ3V5C8_9CHLR</name>
<evidence type="ECO:0000259" key="2">
    <source>
        <dbReference type="Pfam" id="PF00501"/>
    </source>
</evidence>
<dbReference type="SUPFAM" id="SSF52777">
    <property type="entry name" value="CoA-dependent acyltransferases"/>
    <property type="match status" value="2"/>
</dbReference>
<dbReference type="PANTHER" id="PTHR45527:SF1">
    <property type="entry name" value="FATTY ACID SYNTHASE"/>
    <property type="match status" value="1"/>
</dbReference>
<dbReference type="InterPro" id="IPR023213">
    <property type="entry name" value="CAT-like_dom_sf"/>
</dbReference>
<dbReference type="Pfam" id="PF00668">
    <property type="entry name" value="Condensation"/>
    <property type="match status" value="1"/>
</dbReference>
<accession>A0ABQ3V5C8</accession>
<dbReference type="Proteomes" id="UP000654345">
    <property type="component" value="Unassembled WGS sequence"/>
</dbReference>
<evidence type="ECO:0008006" key="6">
    <source>
        <dbReference type="Google" id="ProtNLM"/>
    </source>
</evidence>
<dbReference type="InterPro" id="IPR020845">
    <property type="entry name" value="AMP-binding_CS"/>
</dbReference>
<evidence type="ECO:0000256" key="1">
    <source>
        <dbReference type="SAM" id="MobiDB-lite"/>
    </source>
</evidence>
<dbReference type="Gene3D" id="3.40.50.980">
    <property type="match status" value="2"/>
</dbReference>
<feature type="domain" description="AMP-dependent synthetase/ligase" evidence="2">
    <location>
        <begin position="479"/>
        <end position="782"/>
    </location>
</feature>
<sequence length="930" mass="102985">MQATSFKGFNLSIQQARLWTLQGESQAYLSLCAARLEGTLDMMLFLRAFQSLIEQHTILRTTFYCLPDMDIPLQVVIDDARINCPVLDLSNLALDAQQIQIDACFSHLQTCPTDLTQLSLLLRTGLLRLSTDNHVLLFCLPALCADDMTLSQCIVELSRMYAVLSAGEPLDEDPLQYADVSAWQDDLLAREDAEQQREYWRAQDFSRLVTTQDLCISYSTHGETSSLAQISTAFSPQAISIPLEPSLYPRLQTLANQYGISLEACLLACWQMTLWHLTNEAHFMLGVAQHGRVDEELLNILGLYTRFAPVESMLAANLPFEQIATLSHRALEQTFEEQLYFTWQIVEEHFKGGNNVPPLALFPICFEYTEWAERVEAGDLAISLYKRYSCTEPFIMKLYALRQAASLGLELQYDLTYLSREQARRIGLMFQTILSGVVVEPRQVLARLSLLPAPAQEALLQASRGQELNVEQTSFIQSFEEQVVLFPAQPAVISVAQQLTYDELNRRANQLAHTLRKWGVGPNTLVALSMTRSVEMITALLAIWKAGGAYVPLDIESPAGRLIYQLQDTRVSLLLTQETLQSQLPAWQGETLCLEALEEEIRRAPQGNPAPVADAGDLAYIIYTSGSTGQPKGVMVTQRNVVNYTRALSRVIQGRAGWHYATVSTLAADLGNTAIFCSLASGGCLHILDYETVTSSEAFARWMVQHPIDVLKIVPSHLSALLVGENASSVLPREVLILGGEAFPTSLLERLKALGARCCIVNHYGPTESTIGVLTNRLADDASSQRHAAIIPLLQDPQTDRGRDPQAQQSLSASSRYPQEEYNRGKPNTSSVIALGRPIANIETYVLGPGLQLVPPGVVGELYIGGAGLATGYLRQAWQTAERFIPHPFSERPGARLYRTGDLARYTSQGRLSSLGDAITRLRYAAIVLS</sequence>
<feature type="compositionally biased region" description="Polar residues" evidence="1">
    <location>
        <begin position="806"/>
        <end position="817"/>
    </location>
</feature>
<dbReference type="PROSITE" id="PS00455">
    <property type="entry name" value="AMP_BINDING"/>
    <property type="match status" value="1"/>
</dbReference>
<reference evidence="4 5" key="1">
    <citation type="journal article" date="2021" name="Int. J. Syst. Evol. Microbiol.">
        <title>Reticulibacter mediterranei gen. nov., sp. nov., within the new family Reticulibacteraceae fam. nov., and Ktedonospora formicarum gen. nov., sp. nov., Ktedonobacter robiniae sp. nov., Dictyobacter formicarum sp. nov. and Dictyobacter arantiisoli sp. nov., belonging to the class Ktedonobacteria.</title>
        <authorList>
            <person name="Yabe S."/>
            <person name="Zheng Y."/>
            <person name="Wang C.M."/>
            <person name="Sakai Y."/>
            <person name="Abe K."/>
            <person name="Yokota A."/>
            <person name="Donadio S."/>
            <person name="Cavaletti L."/>
            <person name="Monciardini P."/>
        </authorList>
    </citation>
    <scope>NUCLEOTIDE SEQUENCE [LARGE SCALE GENOMIC DNA]</scope>
    <source>
        <strain evidence="4 5">SOSP1-30</strain>
    </source>
</reference>
<evidence type="ECO:0000313" key="4">
    <source>
        <dbReference type="EMBL" id="GHO60123.1"/>
    </source>
</evidence>
<dbReference type="Pfam" id="PF00501">
    <property type="entry name" value="AMP-binding"/>
    <property type="match status" value="2"/>
</dbReference>
<organism evidence="4 5">
    <name type="scientific">Ktedonobacter robiniae</name>
    <dbReference type="NCBI Taxonomy" id="2778365"/>
    <lineage>
        <taxon>Bacteria</taxon>
        <taxon>Bacillati</taxon>
        <taxon>Chloroflexota</taxon>
        <taxon>Ktedonobacteria</taxon>
        <taxon>Ktedonobacterales</taxon>
        <taxon>Ktedonobacteraceae</taxon>
        <taxon>Ktedonobacter</taxon>
    </lineage>
</organism>
<feature type="domain" description="Condensation" evidence="3">
    <location>
        <begin position="11"/>
        <end position="460"/>
    </location>
</feature>
<dbReference type="Gene3D" id="3.30.559.30">
    <property type="entry name" value="Nonribosomal peptide synthetase, condensation domain"/>
    <property type="match status" value="1"/>
</dbReference>
<feature type="domain" description="AMP-dependent synthetase/ligase" evidence="2">
    <location>
        <begin position="830"/>
        <end position="874"/>
    </location>
</feature>